<accession>A0A6J5VFX0</accession>
<dbReference type="AlphaFoldDB" id="A0A6J5VFX0"/>
<name>A0A6J5VFX0_PRUAR</name>
<protein>
    <submittedName>
        <fullName evidence="1">Uncharacterized protein</fullName>
    </submittedName>
</protein>
<dbReference type="EMBL" id="CAEKDK010000007">
    <property type="protein sequence ID" value="CAB4286517.1"/>
    <property type="molecule type" value="Genomic_DNA"/>
</dbReference>
<proteinExistence type="predicted"/>
<evidence type="ECO:0000313" key="2">
    <source>
        <dbReference type="Proteomes" id="UP000507222"/>
    </source>
</evidence>
<organism evidence="1 2">
    <name type="scientific">Prunus armeniaca</name>
    <name type="common">Apricot</name>
    <name type="synonym">Armeniaca vulgaris</name>
    <dbReference type="NCBI Taxonomy" id="36596"/>
    <lineage>
        <taxon>Eukaryota</taxon>
        <taxon>Viridiplantae</taxon>
        <taxon>Streptophyta</taxon>
        <taxon>Embryophyta</taxon>
        <taxon>Tracheophyta</taxon>
        <taxon>Spermatophyta</taxon>
        <taxon>Magnoliopsida</taxon>
        <taxon>eudicotyledons</taxon>
        <taxon>Gunneridae</taxon>
        <taxon>Pentapetalae</taxon>
        <taxon>rosids</taxon>
        <taxon>fabids</taxon>
        <taxon>Rosales</taxon>
        <taxon>Rosaceae</taxon>
        <taxon>Amygdaloideae</taxon>
        <taxon>Amygdaleae</taxon>
        <taxon>Prunus</taxon>
    </lineage>
</organism>
<dbReference type="Proteomes" id="UP000507222">
    <property type="component" value="Unassembled WGS sequence"/>
</dbReference>
<reference evidence="1 2" key="1">
    <citation type="submission" date="2020-05" db="EMBL/GenBank/DDBJ databases">
        <authorList>
            <person name="Campoy J."/>
            <person name="Schneeberger K."/>
            <person name="Spophaly S."/>
        </authorList>
    </citation>
    <scope>NUCLEOTIDE SEQUENCE [LARGE SCALE GENOMIC DNA]</scope>
    <source>
        <strain evidence="1">PruArmRojPasFocal</strain>
    </source>
</reference>
<sequence length="129" mass="15014">MGVLRNLVAWLPIRRVPNGKDASGLSGWDLVSLMSWQRRIRHSATCRRCRGGFVRIFRVAIGFIDQWRLEPHEVSFDTTCWSECLYSWVLEKVLGVVRQLEVWRVPYNLGQRPTDRDAKVDEARDDDGL</sequence>
<evidence type="ECO:0000313" key="1">
    <source>
        <dbReference type="EMBL" id="CAB4286517.1"/>
    </source>
</evidence>
<gene>
    <name evidence="1" type="ORF">CURHAP_LOCUS43898</name>
</gene>